<dbReference type="Gene3D" id="2.60.40.10">
    <property type="entry name" value="Immunoglobulins"/>
    <property type="match status" value="2"/>
</dbReference>
<feature type="transmembrane region" description="Helical" evidence="5">
    <location>
        <begin position="207"/>
        <end position="226"/>
    </location>
</feature>
<keyword evidence="8" id="KW-1185">Reference proteome</keyword>
<keyword evidence="2" id="KW-0732">Signal</keyword>
<comment type="caution">
    <text evidence="7">The sequence shown here is derived from an EMBL/GenBank/DDBJ whole genome shotgun (WGS) entry which is preliminary data.</text>
</comment>
<dbReference type="SUPFAM" id="SSF48726">
    <property type="entry name" value="Immunoglobulin"/>
    <property type="match status" value="2"/>
</dbReference>
<organism evidence="7 8">
    <name type="scientific">Channa striata</name>
    <name type="common">Snakehead murrel</name>
    <name type="synonym">Ophicephalus striatus</name>
    <dbReference type="NCBI Taxonomy" id="64152"/>
    <lineage>
        <taxon>Eukaryota</taxon>
        <taxon>Metazoa</taxon>
        <taxon>Chordata</taxon>
        <taxon>Craniata</taxon>
        <taxon>Vertebrata</taxon>
        <taxon>Euteleostomi</taxon>
        <taxon>Actinopterygii</taxon>
        <taxon>Neopterygii</taxon>
        <taxon>Teleostei</taxon>
        <taxon>Neoteleostei</taxon>
        <taxon>Acanthomorphata</taxon>
        <taxon>Anabantaria</taxon>
        <taxon>Anabantiformes</taxon>
        <taxon>Channoidei</taxon>
        <taxon>Channidae</taxon>
        <taxon>Channa</taxon>
    </lineage>
</organism>
<reference evidence="7" key="1">
    <citation type="submission" date="2023-07" db="EMBL/GenBank/DDBJ databases">
        <title>Chromosome-level Genome Assembly of Striped Snakehead (Channa striata).</title>
        <authorList>
            <person name="Liu H."/>
        </authorList>
    </citation>
    <scope>NUCLEOTIDE SEQUENCE</scope>
    <source>
        <strain evidence="7">Gz</strain>
        <tissue evidence="7">Muscle</tissue>
    </source>
</reference>
<dbReference type="InterPro" id="IPR015631">
    <property type="entry name" value="CD2/SLAM_rcpt"/>
</dbReference>
<dbReference type="PROSITE" id="PS50835">
    <property type="entry name" value="IG_LIKE"/>
    <property type="match status" value="1"/>
</dbReference>
<keyword evidence="5" id="KW-1133">Transmembrane helix</keyword>
<evidence type="ECO:0000256" key="1">
    <source>
        <dbReference type="ARBA" id="ARBA00004370"/>
    </source>
</evidence>
<sequence>MEAVVGFVVALLTVSHENQIQERSLFTPSNGTLRINNLSRNDGGEYKLEIYDSNGRMLQQRSQHFCIQAPVSSVLLVSECLSQGEMRVSCSSEGGDSPQYSWTLDGHTLTDAELLSGNKETNNITLKQHVSGNLVCSVRNHVSHVSKEETISDCGFIFINCTSSNGTHISQWVFAANNTLCVEPTTNPTTIADTQTSTADHSVLRCGLQSAVAVLSLLSIFGYFYWKKRKYANVTNDYW</sequence>
<protein>
    <recommendedName>
        <fullName evidence="6">Ig-like domain-containing protein</fullName>
    </recommendedName>
</protein>
<evidence type="ECO:0000256" key="2">
    <source>
        <dbReference type="ARBA" id="ARBA00022729"/>
    </source>
</evidence>
<dbReference type="PANTHER" id="PTHR12080">
    <property type="entry name" value="SIGNALING LYMPHOCYTIC ACTIVATION MOLECULE"/>
    <property type="match status" value="1"/>
</dbReference>
<dbReference type="InterPro" id="IPR007110">
    <property type="entry name" value="Ig-like_dom"/>
</dbReference>
<proteinExistence type="predicted"/>
<dbReference type="AlphaFoldDB" id="A0AA88N0P4"/>
<evidence type="ECO:0000256" key="3">
    <source>
        <dbReference type="ARBA" id="ARBA00023136"/>
    </source>
</evidence>
<evidence type="ECO:0000256" key="4">
    <source>
        <dbReference type="ARBA" id="ARBA00023180"/>
    </source>
</evidence>
<comment type="subcellular location">
    <subcellularLocation>
        <location evidence="1">Membrane</location>
    </subcellularLocation>
</comment>
<keyword evidence="3 5" id="KW-0472">Membrane</keyword>
<evidence type="ECO:0000313" key="7">
    <source>
        <dbReference type="EMBL" id="KAK2849192.1"/>
    </source>
</evidence>
<dbReference type="Proteomes" id="UP001187415">
    <property type="component" value="Unassembled WGS sequence"/>
</dbReference>
<keyword evidence="5" id="KW-0812">Transmembrane</keyword>
<dbReference type="GO" id="GO:0016020">
    <property type="term" value="C:membrane"/>
    <property type="evidence" value="ECO:0007669"/>
    <property type="project" value="UniProtKB-SubCell"/>
</dbReference>
<gene>
    <name evidence="7" type="ORF">Q5P01_009026</name>
</gene>
<evidence type="ECO:0000256" key="5">
    <source>
        <dbReference type="SAM" id="Phobius"/>
    </source>
</evidence>
<accession>A0AA88N0P4</accession>
<dbReference type="EMBL" id="JAUPFM010000006">
    <property type="protein sequence ID" value="KAK2849192.1"/>
    <property type="molecule type" value="Genomic_DNA"/>
</dbReference>
<keyword evidence="4" id="KW-0325">Glycoprotein</keyword>
<dbReference type="InterPro" id="IPR036179">
    <property type="entry name" value="Ig-like_dom_sf"/>
</dbReference>
<dbReference type="InterPro" id="IPR013783">
    <property type="entry name" value="Ig-like_fold"/>
</dbReference>
<evidence type="ECO:0000259" key="6">
    <source>
        <dbReference type="PROSITE" id="PS50835"/>
    </source>
</evidence>
<feature type="domain" description="Ig-like" evidence="6">
    <location>
        <begin position="70"/>
        <end position="152"/>
    </location>
</feature>
<name>A0AA88N0P4_CHASR</name>
<evidence type="ECO:0000313" key="8">
    <source>
        <dbReference type="Proteomes" id="UP001187415"/>
    </source>
</evidence>
<dbReference type="PANTHER" id="PTHR12080:SF111">
    <property type="entry name" value="IMMUNOGLOBULIN V-SET DOMAIN-CONTAINING PROTEIN"/>
    <property type="match status" value="1"/>
</dbReference>